<comment type="caution">
    <text evidence="2">The sequence shown here is derived from an EMBL/GenBank/DDBJ whole genome shotgun (WGS) entry which is preliminary data.</text>
</comment>
<feature type="signal peptide" evidence="1">
    <location>
        <begin position="1"/>
        <end position="19"/>
    </location>
</feature>
<dbReference type="EMBL" id="QICL01000025">
    <property type="protein sequence ID" value="PXV61232.1"/>
    <property type="molecule type" value="Genomic_DNA"/>
</dbReference>
<evidence type="ECO:0000256" key="1">
    <source>
        <dbReference type="SAM" id="SignalP"/>
    </source>
</evidence>
<reference evidence="2 3" key="1">
    <citation type="submission" date="2018-03" db="EMBL/GenBank/DDBJ databases">
        <title>Genomic Encyclopedia of Archaeal and Bacterial Type Strains, Phase II (KMG-II): from individual species to whole genera.</title>
        <authorList>
            <person name="Goeker M."/>
        </authorList>
    </citation>
    <scope>NUCLEOTIDE SEQUENCE [LARGE SCALE GENOMIC DNA]</scope>
    <source>
        <strain evidence="2 3">DSM 100214</strain>
    </source>
</reference>
<name>A0A2V3PK34_9BACT</name>
<dbReference type="Proteomes" id="UP000247973">
    <property type="component" value="Unassembled WGS sequence"/>
</dbReference>
<gene>
    <name evidence="2" type="ORF">CLV62_12565</name>
</gene>
<dbReference type="AlphaFoldDB" id="A0A2V3PK34"/>
<sequence>MKKLSLLMMLFALLLTACSDSENEDPNGGGKGNNKGNIVGLNIKDAKLIYGVEKASAKSMLKSSGSSTYFRQVTKENQNLSVNWITESGDTTSVIAIEAMANLNEEYIIINTNSTLDDPDQKFTYYISYIVNKNTGVILNPKDPISGIDLINTNDYTSYYDKERYCYVKAVAELLKIDLQSYNVEQIFKDTDDVKILSNGSYFVHMVNGQHKYGSFRLNEVNELSEMERYKGWDNYIPVYSVVDDIINIICSKKNSDGTTTYSIFYFSGGENPAEYGFSDQFDNPNLRFSSNFELPPNIPIGFVIAPISVNTSKTSQIIYIGTPDGKNGILISFDYNNLKQISNDLISGFISGEPQYGGGLYKGGSYPNMATNSTASFNSKSNGDLIITEFSTMTQKTVKDAQGYKIAAIIGKYKDSKPITFIGNNWEKRKQCIGTIDSKGNAEILQEFSYNDNESMNGFLMELN</sequence>
<accession>A0A2V3PK34</accession>
<feature type="chain" id="PRO_5016015234" evidence="1">
    <location>
        <begin position="20"/>
        <end position="465"/>
    </location>
</feature>
<proteinExistence type="predicted"/>
<organism evidence="2 3">
    <name type="scientific">Dysgonomonas alginatilytica</name>
    <dbReference type="NCBI Taxonomy" id="1605892"/>
    <lineage>
        <taxon>Bacteria</taxon>
        <taxon>Pseudomonadati</taxon>
        <taxon>Bacteroidota</taxon>
        <taxon>Bacteroidia</taxon>
        <taxon>Bacteroidales</taxon>
        <taxon>Dysgonomonadaceae</taxon>
        <taxon>Dysgonomonas</taxon>
    </lineage>
</organism>
<keyword evidence="3" id="KW-1185">Reference proteome</keyword>
<dbReference type="OrthoDB" id="1096387at2"/>
<keyword evidence="1" id="KW-0732">Signal</keyword>
<dbReference type="RefSeq" id="WP_110311853.1">
    <property type="nucleotide sequence ID" value="NZ_QICL01000025.1"/>
</dbReference>
<protein>
    <submittedName>
        <fullName evidence="2">Uncharacterized protein</fullName>
    </submittedName>
</protein>
<dbReference type="PROSITE" id="PS51257">
    <property type="entry name" value="PROKAR_LIPOPROTEIN"/>
    <property type="match status" value="1"/>
</dbReference>
<evidence type="ECO:0000313" key="2">
    <source>
        <dbReference type="EMBL" id="PXV61232.1"/>
    </source>
</evidence>
<evidence type="ECO:0000313" key="3">
    <source>
        <dbReference type="Proteomes" id="UP000247973"/>
    </source>
</evidence>